<accession>A0ABP0GM20</accession>
<keyword evidence="2 10" id="KW-0812">Transmembrane</keyword>
<keyword evidence="7" id="KW-0807">Transducer</keyword>
<feature type="transmembrane region" description="Helical" evidence="10">
    <location>
        <begin position="642"/>
        <end position="660"/>
    </location>
</feature>
<reference evidence="12 13" key="1">
    <citation type="submission" date="2024-02" db="EMBL/GenBank/DDBJ databases">
        <authorList>
            <person name="Daric V."/>
            <person name="Darras S."/>
        </authorList>
    </citation>
    <scope>NUCLEOTIDE SEQUENCE [LARGE SCALE GENOMIC DNA]</scope>
</reference>
<dbReference type="EMBL" id="CAWYQH010000130">
    <property type="protein sequence ID" value="CAK8692781.1"/>
    <property type="molecule type" value="Genomic_DNA"/>
</dbReference>
<dbReference type="PANTHER" id="PTHR24247">
    <property type="entry name" value="5-HYDROXYTRYPTAMINE RECEPTOR"/>
    <property type="match status" value="1"/>
</dbReference>
<evidence type="ECO:0000313" key="13">
    <source>
        <dbReference type="Proteomes" id="UP001642483"/>
    </source>
</evidence>
<feature type="transmembrane region" description="Helical" evidence="10">
    <location>
        <begin position="114"/>
        <end position="137"/>
    </location>
</feature>
<dbReference type="InterPro" id="IPR000995">
    <property type="entry name" value="Musac_Ach_rcpt"/>
</dbReference>
<comment type="caution">
    <text evidence="12">The sequence shown here is derived from an EMBL/GenBank/DDBJ whole genome shotgun (WGS) entry which is preliminary data.</text>
</comment>
<feature type="domain" description="G-protein coupled receptors family 1 profile" evidence="11">
    <location>
        <begin position="49"/>
        <end position="700"/>
    </location>
</feature>
<keyword evidence="13" id="KW-1185">Reference proteome</keyword>
<evidence type="ECO:0000256" key="9">
    <source>
        <dbReference type="SAM" id="MobiDB-lite"/>
    </source>
</evidence>
<evidence type="ECO:0000256" key="5">
    <source>
        <dbReference type="ARBA" id="ARBA00023136"/>
    </source>
</evidence>
<dbReference type="Proteomes" id="UP001642483">
    <property type="component" value="Unassembled WGS sequence"/>
</dbReference>
<proteinExistence type="predicted"/>
<evidence type="ECO:0000256" key="8">
    <source>
        <dbReference type="ARBA" id="ARBA00034104"/>
    </source>
</evidence>
<dbReference type="PRINTS" id="PR00237">
    <property type="entry name" value="GPCRRHODOPSN"/>
</dbReference>
<evidence type="ECO:0000256" key="10">
    <source>
        <dbReference type="SAM" id="Phobius"/>
    </source>
</evidence>
<dbReference type="SUPFAM" id="SSF81321">
    <property type="entry name" value="Family A G protein-coupled receptor-like"/>
    <property type="match status" value="1"/>
</dbReference>
<name>A0ABP0GM20_CLALP</name>
<comment type="subcellular location">
    <subcellularLocation>
        <location evidence="8">Postsynaptic cell membrane</location>
        <topology evidence="8">Multi-pass membrane protein</topology>
    </subcellularLocation>
</comment>
<evidence type="ECO:0000313" key="12">
    <source>
        <dbReference type="EMBL" id="CAK8692781.1"/>
    </source>
</evidence>
<keyword evidence="4" id="KW-0297">G-protein coupled receptor</keyword>
<feature type="region of interest" description="Disordered" evidence="9">
    <location>
        <begin position="240"/>
        <end position="266"/>
    </location>
</feature>
<keyword evidence="6" id="KW-0675">Receptor</keyword>
<gene>
    <name evidence="12" type="ORF">CVLEPA_LOCUS26024</name>
</gene>
<evidence type="ECO:0000256" key="6">
    <source>
        <dbReference type="ARBA" id="ARBA00023170"/>
    </source>
</evidence>
<dbReference type="PRINTS" id="PR00243">
    <property type="entry name" value="MUSCARINICR"/>
</dbReference>
<keyword evidence="1" id="KW-1003">Cell membrane</keyword>
<evidence type="ECO:0000256" key="2">
    <source>
        <dbReference type="ARBA" id="ARBA00022692"/>
    </source>
</evidence>
<dbReference type="InterPro" id="IPR017452">
    <property type="entry name" value="GPCR_Rhodpsn_7TM"/>
</dbReference>
<feature type="transmembrane region" description="Helical" evidence="10">
    <location>
        <begin position="32"/>
        <end position="59"/>
    </location>
</feature>
<sequence>MGGTQYNNTTMDQFEISINGSSTDSSPQMASTILICIFSGLASFLTVAGNLMVIVSFIINRDLRTVNNYLLLSLAGADLWIGLISMNLFTFYIVSGGWTLGTVLCDLWLAMDYVASNASVMNLFIICLARFLSVTYPVKYRNLRTPKKFIFAIAFAWVTSFLLWAPWILFWPFMVKEGRTVPQNQCYIQFIKDSKTMAIGTACIAFYLPAATMVSLYSKVMLVIRRRTKTLLSMREIKAPNKSSGTLPTSEDEKPSTSSEIGLESVKPVPSPNLPLYRRISNMLLWVKELLCCGASCRRKIFSRSYNVTSKNNSNEKQKEAVTIEKIDNNDNHVNAVDDTKLTSRSSKAGKKEILFSNRTESIKEVAGFAINAADTKRSSKDKFSNDIQLKTLNQSCKERVEDVLSSASKQVAAKNEKTPTSPEDVEEINRDLESKYSKETNVKIRQGKANIENCMTRKLDQRRKLPRRKKIPGRKLPSLPSDVSCIKPLLKHRPHRNSTDNPNFKNSKESPSPVLSNKSPVEEIPPNLPVTVLEQSSQARNIIRDNPVALQSLATPATYQQGKSHSFLPISVVESSALMDKKSILTNKDAVCKRNPTPGSTPDMKRSRLWRKMMKEVPKKTQEHQRNVLKKKAHLDKETKAARLLTSILATFIILWLPYNIMALREAFCSEHGTCIPDLAWNIGYWLCYLNSTINPLCYALCNQNFRDTFKFIMSMKWLHPENRRFRAPAAR</sequence>
<feature type="transmembrane region" description="Helical" evidence="10">
    <location>
        <begin position="71"/>
        <end position="94"/>
    </location>
</feature>
<feature type="region of interest" description="Disordered" evidence="9">
    <location>
        <begin position="459"/>
        <end position="525"/>
    </location>
</feature>
<feature type="transmembrane region" description="Helical" evidence="10">
    <location>
        <begin position="197"/>
        <end position="217"/>
    </location>
</feature>
<evidence type="ECO:0000256" key="1">
    <source>
        <dbReference type="ARBA" id="ARBA00022475"/>
    </source>
</evidence>
<keyword evidence="3 10" id="KW-1133">Transmembrane helix</keyword>
<dbReference type="PANTHER" id="PTHR24247:SF265">
    <property type="entry name" value="MUSCARINIC ACETYLCHOLINE RECEPTOR DM1"/>
    <property type="match status" value="1"/>
</dbReference>
<dbReference type="InterPro" id="IPR000276">
    <property type="entry name" value="GPCR_Rhodpsn"/>
</dbReference>
<feature type="compositionally biased region" description="Polar residues" evidence="9">
    <location>
        <begin position="500"/>
        <end position="520"/>
    </location>
</feature>
<evidence type="ECO:0000259" key="11">
    <source>
        <dbReference type="PROSITE" id="PS50262"/>
    </source>
</evidence>
<feature type="compositionally biased region" description="Basic residues" evidence="9">
    <location>
        <begin position="465"/>
        <end position="474"/>
    </location>
</feature>
<evidence type="ECO:0000256" key="4">
    <source>
        <dbReference type="ARBA" id="ARBA00023040"/>
    </source>
</evidence>
<protein>
    <recommendedName>
        <fullName evidence="11">G-protein coupled receptors family 1 profile domain-containing protein</fullName>
    </recommendedName>
</protein>
<evidence type="ECO:0000256" key="7">
    <source>
        <dbReference type="ARBA" id="ARBA00023224"/>
    </source>
</evidence>
<dbReference type="Gene3D" id="1.20.1070.10">
    <property type="entry name" value="Rhodopsin 7-helix transmembrane proteins"/>
    <property type="match status" value="2"/>
</dbReference>
<dbReference type="Pfam" id="PF00001">
    <property type="entry name" value="7tm_1"/>
    <property type="match status" value="2"/>
</dbReference>
<dbReference type="PROSITE" id="PS50262">
    <property type="entry name" value="G_PROTEIN_RECEP_F1_2"/>
    <property type="match status" value="1"/>
</dbReference>
<feature type="transmembrane region" description="Helical" evidence="10">
    <location>
        <begin position="149"/>
        <end position="170"/>
    </location>
</feature>
<organism evidence="12 13">
    <name type="scientific">Clavelina lepadiformis</name>
    <name type="common">Light-bulb sea squirt</name>
    <name type="synonym">Ascidia lepadiformis</name>
    <dbReference type="NCBI Taxonomy" id="159417"/>
    <lineage>
        <taxon>Eukaryota</taxon>
        <taxon>Metazoa</taxon>
        <taxon>Chordata</taxon>
        <taxon>Tunicata</taxon>
        <taxon>Ascidiacea</taxon>
        <taxon>Aplousobranchia</taxon>
        <taxon>Clavelinidae</taxon>
        <taxon>Clavelina</taxon>
    </lineage>
</organism>
<keyword evidence="5 10" id="KW-0472">Membrane</keyword>
<evidence type="ECO:0000256" key="3">
    <source>
        <dbReference type="ARBA" id="ARBA00022989"/>
    </source>
</evidence>